<accession>A0ABS3L8W0</accession>
<evidence type="ECO:0000256" key="1">
    <source>
        <dbReference type="SAM" id="Phobius"/>
    </source>
</evidence>
<gene>
    <name evidence="2" type="ORF">JZO70_07840</name>
</gene>
<dbReference type="EMBL" id="JAFREM010000012">
    <property type="protein sequence ID" value="MBO1306068.1"/>
    <property type="molecule type" value="Genomic_DNA"/>
</dbReference>
<dbReference type="Proteomes" id="UP000664601">
    <property type="component" value="Unassembled WGS sequence"/>
</dbReference>
<feature type="transmembrane region" description="Helical" evidence="1">
    <location>
        <begin position="34"/>
        <end position="51"/>
    </location>
</feature>
<protein>
    <submittedName>
        <fullName evidence="2">Uncharacterized protein</fullName>
    </submittedName>
</protein>
<evidence type="ECO:0000313" key="2">
    <source>
        <dbReference type="EMBL" id="MBO1306068.1"/>
    </source>
</evidence>
<organism evidence="2 3">
    <name type="scientific">Candidatus Enterococcus moelleringii</name>
    <dbReference type="NCBI Taxonomy" id="2815325"/>
    <lineage>
        <taxon>Bacteria</taxon>
        <taxon>Bacillati</taxon>
        <taxon>Bacillota</taxon>
        <taxon>Bacilli</taxon>
        <taxon>Lactobacillales</taxon>
        <taxon>Enterococcaceae</taxon>
        <taxon>Enterococcus</taxon>
    </lineage>
</organism>
<comment type="caution">
    <text evidence="2">The sequence shown here is derived from an EMBL/GenBank/DDBJ whole genome shotgun (WGS) entry which is preliminary data.</text>
</comment>
<name>A0ABS3L8W0_9ENTE</name>
<reference evidence="2 3" key="1">
    <citation type="submission" date="2021-03" db="EMBL/GenBank/DDBJ databases">
        <title>Enterococcal diversity collection.</title>
        <authorList>
            <person name="Gilmore M.S."/>
            <person name="Schwartzman J."/>
            <person name="Van Tyne D."/>
            <person name="Martin M."/>
            <person name="Earl A.M."/>
            <person name="Manson A.L."/>
            <person name="Straub T."/>
            <person name="Salamzade R."/>
            <person name="Saavedra J."/>
            <person name="Lebreton F."/>
            <person name="Prichula J."/>
            <person name="Schaufler K."/>
            <person name="Gaca A."/>
            <person name="Sgardioli B."/>
            <person name="Wagenaar J."/>
            <person name="Strong T."/>
        </authorList>
    </citation>
    <scope>NUCLEOTIDE SEQUENCE [LARGE SCALE GENOMIC DNA]</scope>
    <source>
        <strain evidence="2 3">669A</strain>
    </source>
</reference>
<evidence type="ECO:0000313" key="3">
    <source>
        <dbReference type="Proteomes" id="UP000664601"/>
    </source>
</evidence>
<proteinExistence type="predicted"/>
<keyword evidence="1" id="KW-1133">Transmembrane helix</keyword>
<keyword evidence="1" id="KW-0812">Transmembrane</keyword>
<feature type="transmembrane region" description="Helical" evidence="1">
    <location>
        <begin position="78"/>
        <end position="97"/>
    </location>
</feature>
<sequence>MSKELKKVVIVKSIQYCTYAISVTAVLLRDFSLSSWPIYLVLIGIQLTNALPLKYRSNFSSTDPGAFLKKHTRHFENIIDMTITCSALFLVVFIHILKNT</sequence>
<dbReference type="RefSeq" id="WP_207672996.1">
    <property type="nucleotide sequence ID" value="NZ_JAFREM010000012.1"/>
</dbReference>
<keyword evidence="3" id="KW-1185">Reference proteome</keyword>
<keyword evidence="1" id="KW-0472">Membrane</keyword>